<comment type="pathway">
    <text evidence="2">Purine metabolism; urate degradation; (S)-allantoin from urate: step 3/3.</text>
</comment>
<dbReference type="eggNOG" id="COG3195">
    <property type="taxonomic scope" value="Bacteria"/>
</dbReference>
<dbReference type="PANTHER" id="PTHR43466:SF1">
    <property type="entry name" value="2-OXO-4-HYDROXY-4-CARBOXY-5-UREIDOIMIDAZOLINE DECARBOXYLASE-RELATED"/>
    <property type="match status" value="1"/>
</dbReference>
<dbReference type="SUPFAM" id="SSF158694">
    <property type="entry name" value="UraD-Like"/>
    <property type="match status" value="1"/>
</dbReference>
<evidence type="ECO:0000256" key="6">
    <source>
        <dbReference type="ARBA" id="ARBA00023239"/>
    </source>
</evidence>
<proteinExistence type="predicted"/>
<dbReference type="EMBL" id="ADVG01000003">
    <property type="protein sequence ID" value="EFH85182.1"/>
    <property type="molecule type" value="Genomic_DNA"/>
</dbReference>
<dbReference type="NCBIfam" id="TIGR03164">
    <property type="entry name" value="UHCUDC"/>
    <property type="match status" value="1"/>
</dbReference>
<dbReference type="STRING" id="485913.Krac_6351"/>
<dbReference type="PANTHER" id="PTHR43466">
    <property type="entry name" value="2-OXO-4-HYDROXY-4-CARBOXY-5-UREIDOIMIDAZOLINE DECARBOXYLASE-RELATED"/>
    <property type="match status" value="1"/>
</dbReference>
<dbReference type="Gene3D" id="1.10.3330.10">
    <property type="entry name" value="Oxo-4-hydroxy-4-carboxy-5-ureidoimidazoline decarboxylase"/>
    <property type="match status" value="1"/>
</dbReference>
<keyword evidence="5" id="KW-0210">Decarboxylase</keyword>
<evidence type="ECO:0000256" key="2">
    <source>
        <dbReference type="ARBA" id="ARBA00004754"/>
    </source>
</evidence>
<evidence type="ECO:0000313" key="9">
    <source>
        <dbReference type="Proteomes" id="UP000004508"/>
    </source>
</evidence>
<name>D6TYV7_KTERA</name>
<keyword evidence="4" id="KW-0659">Purine metabolism</keyword>
<gene>
    <name evidence="8" type="ORF">Krac_6351</name>
</gene>
<dbReference type="RefSeq" id="WP_007917271.1">
    <property type="nucleotide sequence ID" value="NZ_ADVG01000003.1"/>
</dbReference>
<organism evidence="8 9">
    <name type="scientific">Ktedonobacter racemifer DSM 44963</name>
    <dbReference type="NCBI Taxonomy" id="485913"/>
    <lineage>
        <taxon>Bacteria</taxon>
        <taxon>Bacillati</taxon>
        <taxon>Chloroflexota</taxon>
        <taxon>Ktedonobacteria</taxon>
        <taxon>Ktedonobacterales</taxon>
        <taxon>Ktedonobacteraceae</taxon>
        <taxon>Ktedonobacter</taxon>
    </lineage>
</organism>
<comment type="catalytic activity">
    <reaction evidence="1">
        <text>5-hydroxy-2-oxo-4-ureido-2,5-dihydro-1H-imidazole-5-carboxylate + H(+) = (S)-allantoin + CO2</text>
        <dbReference type="Rhea" id="RHEA:26301"/>
        <dbReference type="ChEBI" id="CHEBI:15378"/>
        <dbReference type="ChEBI" id="CHEBI:15678"/>
        <dbReference type="ChEBI" id="CHEBI:16526"/>
        <dbReference type="ChEBI" id="CHEBI:58639"/>
        <dbReference type="EC" id="4.1.1.97"/>
    </reaction>
</comment>
<dbReference type="GO" id="GO:0051997">
    <property type="term" value="F:2-oxo-4-hydroxy-4-carboxy-5-ureidoimidazoline decarboxylase activity"/>
    <property type="evidence" value="ECO:0007669"/>
    <property type="project" value="UniProtKB-EC"/>
</dbReference>
<evidence type="ECO:0000256" key="5">
    <source>
        <dbReference type="ARBA" id="ARBA00022793"/>
    </source>
</evidence>
<evidence type="ECO:0000313" key="8">
    <source>
        <dbReference type="EMBL" id="EFH85182.1"/>
    </source>
</evidence>
<protein>
    <recommendedName>
        <fullName evidence="3">2-oxo-4-hydroxy-4-carboxy-5-ureidoimidazoline decarboxylase</fullName>
        <ecNumber evidence="3">4.1.1.97</ecNumber>
    </recommendedName>
</protein>
<dbReference type="InParanoid" id="D6TYV7"/>
<sequence>MATQKIILQEINALDKGAFVQELSGLFEGPPWIVASAWSARPFQSVDQLYQTLCSIMYQPPVEQQVALLCAHPDLVGQAALAGTLSPASTGEQAAAGLDRLTPEEIANFQRYNQAYRARFGFPFVICARENKKDSILAGFVTRLQHTREQEITIALGEVAKICALRLQDLVCTVHTKSDDTAH</sequence>
<dbReference type="GO" id="GO:0019628">
    <property type="term" value="P:urate catabolic process"/>
    <property type="evidence" value="ECO:0007669"/>
    <property type="project" value="UniProtKB-UniPathway"/>
</dbReference>
<evidence type="ECO:0000256" key="1">
    <source>
        <dbReference type="ARBA" id="ARBA00001163"/>
    </source>
</evidence>
<dbReference type="InterPro" id="IPR017580">
    <property type="entry name" value="OHCU_decarboxylase-1"/>
</dbReference>
<dbReference type="Proteomes" id="UP000004508">
    <property type="component" value="Unassembled WGS sequence"/>
</dbReference>
<evidence type="ECO:0000259" key="7">
    <source>
        <dbReference type="Pfam" id="PF09349"/>
    </source>
</evidence>
<dbReference type="GO" id="GO:0000255">
    <property type="term" value="P:allantoin metabolic process"/>
    <property type="evidence" value="ECO:0007669"/>
    <property type="project" value="InterPro"/>
</dbReference>
<reference evidence="8 9" key="1">
    <citation type="journal article" date="2011" name="Stand. Genomic Sci.">
        <title>Non-contiguous finished genome sequence and contextual data of the filamentous soil bacterium Ktedonobacter racemifer type strain (SOSP1-21).</title>
        <authorList>
            <person name="Chang Y.J."/>
            <person name="Land M."/>
            <person name="Hauser L."/>
            <person name="Chertkov O."/>
            <person name="Del Rio T.G."/>
            <person name="Nolan M."/>
            <person name="Copeland A."/>
            <person name="Tice H."/>
            <person name="Cheng J.F."/>
            <person name="Lucas S."/>
            <person name="Han C."/>
            <person name="Goodwin L."/>
            <person name="Pitluck S."/>
            <person name="Ivanova N."/>
            <person name="Ovchinikova G."/>
            <person name="Pati A."/>
            <person name="Chen A."/>
            <person name="Palaniappan K."/>
            <person name="Mavromatis K."/>
            <person name="Liolios K."/>
            <person name="Brettin T."/>
            <person name="Fiebig A."/>
            <person name="Rohde M."/>
            <person name="Abt B."/>
            <person name="Goker M."/>
            <person name="Detter J.C."/>
            <person name="Woyke T."/>
            <person name="Bristow J."/>
            <person name="Eisen J.A."/>
            <person name="Markowitz V."/>
            <person name="Hugenholtz P."/>
            <person name="Kyrpides N.C."/>
            <person name="Klenk H.P."/>
            <person name="Lapidus A."/>
        </authorList>
    </citation>
    <scope>NUCLEOTIDE SEQUENCE [LARGE SCALE GENOMIC DNA]</scope>
    <source>
        <strain evidence="9">DSM 44963</strain>
    </source>
</reference>
<dbReference type="AlphaFoldDB" id="D6TYV7"/>
<dbReference type="GO" id="GO:0006144">
    <property type="term" value="P:purine nucleobase metabolic process"/>
    <property type="evidence" value="ECO:0007669"/>
    <property type="project" value="UniProtKB-KW"/>
</dbReference>
<dbReference type="OrthoDB" id="9800909at2"/>
<feature type="domain" description="Oxo-4-hydroxy-4-carboxy-5-ureidoimidazoline decarboxylase" evidence="7">
    <location>
        <begin position="12"/>
        <end position="168"/>
    </location>
</feature>
<keyword evidence="9" id="KW-1185">Reference proteome</keyword>
<comment type="caution">
    <text evidence="8">The sequence shown here is derived from an EMBL/GenBank/DDBJ whole genome shotgun (WGS) entry which is preliminary data.</text>
</comment>
<dbReference type="InterPro" id="IPR018020">
    <property type="entry name" value="OHCU_decarboxylase"/>
</dbReference>
<evidence type="ECO:0000256" key="3">
    <source>
        <dbReference type="ARBA" id="ARBA00012257"/>
    </source>
</evidence>
<dbReference type="InterPro" id="IPR036778">
    <property type="entry name" value="OHCU_decarboxylase_sf"/>
</dbReference>
<dbReference type="Pfam" id="PF09349">
    <property type="entry name" value="OHCU_decarbox"/>
    <property type="match status" value="1"/>
</dbReference>
<dbReference type="EC" id="4.1.1.97" evidence="3"/>
<keyword evidence="6" id="KW-0456">Lyase</keyword>
<accession>D6TYV7</accession>
<evidence type="ECO:0000256" key="4">
    <source>
        <dbReference type="ARBA" id="ARBA00022631"/>
    </source>
</evidence>
<dbReference type="UniPathway" id="UPA00394">
    <property type="reaction ID" value="UER00652"/>
</dbReference>